<name>A0AAI9EAT6_9PEZI</name>
<organism evidence="14 15">
    <name type="scientific">Lecanosticta acicola</name>
    <dbReference type="NCBI Taxonomy" id="111012"/>
    <lineage>
        <taxon>Eukaryota</taxon>
        <taxon>Fungi</taxon>
        <taxon>Dikarya</taxon>
        <taxon>Ascomycota</taxon>
        <taxon>Pezizomycotina</taxon>
        <taxon>Dothideomycetes</taxon>
        <taxon>Dothideomycetidae</taxon>
        <taxon>Mycosphaerellales</taxon>
        <taxon>Mycosphaerellaceae</taxon>
        <taxon>Lecanosticta</taxon>
    </lineage>
</organism>
<dbReference type="PROSITE" id="PS00498">
    <property type="entry name" value="TYROSINASE_2"/>
    <property type="match status" value="1"/>
</dbReference>
<dbReference type="SUPFAM" id="SSF48056">
    <property type="entry name" value="Di-copper centre-containing domain"/>
    <property type="match status" value="1"/>
</dbReference>
<dbReference type="EC" id="1.14.18.1" evidence="3"/>
<keyword evidence="15" id="KW-1185">Reference proteome</keyword>
<gene>
    <name evidence="14" type="ORF">LECACI_7A004448</name>
</gene>
<comment type="caution">
    <text evidence="14">The sequence shown here is derived from an EMBL/GenBank/DDBJ whole genome shotgun (WGS) entry which is preliminary data.</text>
</comment>
<evidence type="ECO:0000259" key="13">
    <source>
        <dbReference type="PROSITE" id="PS00498"/>
    </source>
</evidence>
<dbReference type="PROSITE" id="PS00497">
    <property type="entry name" value="TYROSINASE_1"/>
    <property type="match status" value="1"/>
</dbReference>
<comment type="cofactor">
    <cofactor evidence="1">
        <name>Cu(2+)</name>
        <dbReference type="ChEBI" id="CHEBI:29036"/>
    </cofactor>
</comment>
<evidence type="ECO:0000256" key="6">
    <source>
        <dbReference type="ARBA" id="ARBA00023008"/>
    </source>
</evidence>
<dbReference type="Pfam" id="PF18132">
    <property type="entry name" value="Tyrosinase_C"/>
    <property type="match status" value="1"/>
</dbReference>
<evidence type="ECO:0000313" key="15">
    <source>
        <dbReference type="Proteomes" id="UP001296104"/>
    </source>
</evidence>
<dbReference type="GO" id="GO:0042438">
    <property type="term" value="P:melanin biosynthetic process"/>
    <property type="evidence" value="ECO:0007669"/>
    <property type="project" value="UniProtKB-KW"/>
</dbReference>
<dbReference type="AlphaFoldDB" id="A0AAI9EAT6"/>
<dbReference type="PRINTS" id="PR00092">
    <property type="entry name" value="TYROSINASE"/>
</dbReference>
<dbReference type="Proteomes" id="UP001296104">
    <property type="component" value="Unassembled WGS sequence"/>
</dbReference>
<accession>A0AAI9EAT6</accession>
<keyword evidence="7" id="KW-0503">Monooxygenase</keyword>
<dbReference type="PANTHER" id="PTHR11474:SF76">
    <property type="entry name" value="SHKT DOMAIN-CONTAINING PROTEIN"/>
    <property type="match status" value="1"/>
</dbReference>
<keyword evidence="4" id="KW-0479">Metal-binding</keyword>
<keyword evidence="8" id="KW-0470">Melanin biosynthesis</keyword>
<dbReference type="EMBL" id="CAVMBE010000024">
    <property type="protein sequence ID" value="CAK4011381.1"/>
    <property type="molecule type" value="Genomic_DNA"/>
</dbReference>
<reference evidence="14" key="1">
    <citation type="submission" date="2023-11" db="EMBL/GenBank/DDBJ databases">
        <authorList>
            <person name="Alioto T."/>
            <person name="Alioto T."/>
            <person name="Gomez Garrido J."/>
        </authorList>
    </citation>
    <scope>NUCLEOTIDE SEQUENCE</scope>
</reference>
<evidence type="ECO:0000256" key="4">
    <source>
        <dbReference type="ARBA" id="ARBA00022723"/>
    </source>
</evidence>
<evidence type="ECO:0000313" key="14">
    <source>
        <dbReference type="EMBL" id="CAK4011381.1"/>
    </source>
</evidence>
<evidence type="ECO:0000256" key="2">
    <source>
        <dbReference type="ARBA" id="ARBA00009928"/>
    </source>
</evidence>
<evidence type="ECO:0000256" key="7">
    <source>
        <dbReference type="ARBA" id="ARBA00023033"/>
    </source>
</evidence>
<feature type="chain" id="PRO_5042580307" description="tyrosinase" evidence="11">
    <location>
        <begin position="21"/>
        <end position="650"/>
    </location>
</feature>
<dbReference type="InterPro" id="IPR002227">
    <property type="entry name" value="Tyrosinase_Cu-bd"/>
</dbReference>
<protein>
    <recommendedName>
        <fullName evidence="3">tyrosinase</fullName>
        <ecNumber evidence="3">1.14.18.1</ecNumber>
    </recommendedName>
</protein>
<evidence type="ECO:0000256" key="5">
    <source>
        <dbReference type="ARBA" id="ARBA00023002"/>
    </source>
</evidence>
<evidence type="ECO:0000256" key="3">
    <source>
        <dbReference type="ARBA" id="ARBA00011906"/>
    </source>
</evidence>
<dbReference type="InterPro" id="IPR008922">
    <property type="entry name" value="Di-copper_centre_dom_sf"/>
</dbReference>
<evidence type="ECO:0000256" key="10">
    <source>
        <dbReference type="ARBA" id="ARBA00048881"/>
    </source>
</evidence>
<proteinExistence type="inferred from homology"/>
<dbReference type="InterPro" id="IPR041640">
    <property type="entry name" value="Tyrosinase_C"/>
</dbReference>
<feature type="domain" description="Tyrosinase copper-binding" evidence="12">
    <location>
        <begin position="116"/>
        <end position="133"/>
    </location>
</feature>
<keyword evidence="5" id="KW-0560">Oxidoreductase</keyword>
<dbReference type="Gene3D" id="2.60.310.20">
    <property type="match status" value="1"/>
</dbReference>
<feature type="domain" description="Tyrosinase copper-binding" evidence="13">
    <location>
        <begin position="322"/>
        <end position="333"/>
    </location>
</feature>
<evidence type="ECO:0000259" key="12">
    <source>
        <dbReference type="PROSITE" id="PS00497"/>
    </source>
</evidence>
<comment type="catalytic activity">
    <reaction evidence="10">
        <text>L-tyrosine + O2 = L-dopaquinone + H2O</text>
        <dbReference type="Rhea" id="RHEA:18117"/>
        <dbReference type="ChEBI" id="CHEBI:15377"/>
        <dbReference type="ChEBI" id="CHEBI:15379"/>
        <dbReference type="ChEBI" id="CHEBI:57924"/>
        <dbReference type="ChEBI" id="CHEBI:58315"/>
        <dbReference type="EC" id="1.14.18.1"/>
    </reaction>
</comment>
<dbReference type="Pfam" id="PF00264">
    <property type="entry name" value="Tyrosinase"/>
    <property type="match status" value="1"/>
</dbReference>
<comment type="catalytic activity">
    <reaction evidence="9">
        <text>2 L-dopa + O2 = 2 L-dopaquinone + 2 H2O</text>
        <dbReference type="Rhea" id="RHEA:34287"/>
        <dbReference type="ChEBI" id="CHEBI:15377"/>
        <dbReference type="ChEBI" id="CHEBI:15379"/>
        <dbReference type="ChEBI" id="CHEBI:57504"/>
        <dbReference type="ChEBI" id="CHEBI:57924"/>
        <dbReference type="EC" id="1.14.18.1"/>
    </reaction>
</comment>
<evidence type="ECO:0000256" key="1">
    <source>
        <dbReference type="ARBA" id="ARBA00001973"/>
    </source>
</evidence>
<dbReference type="Gene3D" id="1.10.1280.10">
    <property type="entry name" value="Di-copper center containing domain from catechol oxidase"/>
    <property type="match status" value="1"/>
</dbReference>
<dbReference type="GO" id="GO:0046872">
    <property type="term" value="F:metal ion binding"/>
    <property type="evidence" value="ECO:0007669"/>
    <property type="project" value="UniProtKB-KW"/>
</dbReference>
<evidence type="ECO:0000256" key="11">
    <source>
        <dbReference type="SAM" id="SignalP"/>
    </source>
</evidence>
<keyword evidence="11" id="KW-0732">Signal</keyword>
<comment type="similarity">
    <text evidence="2">Belongs to the tyrosinase family.</text>
</comment>
<evidence type="ECO:0000256" key="8">
    <source>
        <dbReference type="ARBA" id="ARBA00023101"/>
    </source>
</evidence>
<sequence length="650" mass="70907">MKLRALVSLLTLASYALAHALDHDAPILEERQSSAIILSGPGDTVVRTRLEIRQMKDNEPDQYTLLVLALEQWMAQPQSSPTSYYGISSIHGVPRQDWDGVTQCASCTGADGYCPHDSVLFPAWHRSFVALFEQEFLMVVKNIANSYPAGDERDRMVNAANVMRWPYWDWAAHPPAGRSTLPKVVSDYTVTVNAPSGPRTLEPNPLFRFDYQDNSGMYYSPFTTWTRTYRYPTSNGRDAISNTQSCINAFENVRQSLQDQIYQLFTSCNDYLQFSNDDATHSSTQCKSSLESIHDTVHVTAGGPGGSVSGGHIGYLMLSAFDPLFWLHHCNVDRLFAMWQTINPNSYGASQQAPHSTWTIAQGSTQDQNSPLKPFRKTSSTFWTTNDVQDWTVFQYTYSEFADSDGSADAISNYINQLYGPNANAAAGSSKRDLADDITANVNGIAADVNGITGNVDGVISNVANGLDGALPENPLRACNGSSYEYYCNIETPRYALNGSYGVFLFSGQPASENPADWIMDQNLIGPLLVLAQDGMTNHNIITSGSIPLTRTLQSIVGTNSGLLAGLTEALVVPYLRENLQWRIAGPGGECVEPSSLPGFVVSVVASTAAPSDDKSKLPVLSEFVSLLDVTQGLGGGMNSTQQRTLPVII</sequence>
<dbReference type="PANTHER" id="PTHR11474">
    <property type="entry name" value="TYROSINASE FAMILY MEMBER"/>
    <property type="match status" value="1"/>
</dbReference>
<keyword evidence="6" id="KW-0186">Copper</keyword>
<feature type="signal peptide" evidence="11">
    <location>
        <begin position="1"/>
        <end position="20"/>
    </location>
</feature>
<evidence type="ECO:0000256" key="9">
    <source>
        <dbReference type="ARBA" id="ARBA00048233"/>
    </source>
</evidence>
<dbReference type="GO" id="GO:0004503">
    <property type="term" value="F:tyrosinase activity"/>
    <property type="evidence" value="ECO:0007669"/>
    <property type="project" value="UniProtKB-EC"/>
</dbReference>
<dbReference type="InterPro" id="IPR050316">
    <property type="entry name" value="Tyrosinase/Hemocyanin"/>
</dbReference>